<evidence type="ECO:0000313" key="1">
    <source>
        <dbReference type="EMBL" id="GFS39321.1"/>
    </source>
</evidence>
<keyword evidence="2" id="KW-1185">Reference proteome</keyword>
<proteinExistence type="predicted"/>
<sequence>MDVPVEFPHAVKIVSSNDEALPLTNDVQSASTDPTVTASATVDPTITAAIAALVVHMDEIHKDLVKRIGHVHEGVDLIVKRSAHDIKAV</sequence>
<dbReference type="Proteomes" id="UP000585474">
    <property type="component" value="Unassembled WGS sequence"/>
</dbReference>
<evidence type="ECO:0000313" key="2">
    <source>
        <dbReference type="Proteomes" id="UP000585474"/>
    </source>
</evidence>
<reference evidence="2" key="1">
    <citation type="submission" date="2019-07" db="EMBL/GenBank/DDBJ databases">
        <title>De Novo Assembly of kiwifruit Actinidia rufa.</title>
        <authorList>
            <person name="Sugita-Konishi S."/>
            <person name="Sato K."/>
            <person name="Mori E."/>
            <person name="Abe Y."/>
            <person name="Kisaki G."/>
            <person name="Hamano K."/>
            <person name="Suezawa K."/>
            <person name="Otani M."/>
            <person name="Fukuda T."/>
            <person name="Manabe T."/>
            <person name="Gomi K."/>
            <person name="Tabuchi M."/>
            <person name="Akimitsu K."/>
            <person name="Kataoka I."/>
        </authorList>
    </citation>
    <scope>NUCLEOTIDE SEQUENCE [LARGE SCALE GENOMIC DNA]</scope>
    <source>
        <strain evidence="2">cv. Fuchu</strain>
    </source>
</reference>
<protein>
    <submittedName>
        <fullName evidence="1">Uncharacterized protein</fullName>
    </submittedName>
</protein>
<dbReference type="EMBL" id="BJWL01000328">
    <property type="protein sequence ID" value="GFS39321.1"/>
    <property type="molecule type" value="Genomic_DNA"/>
</dbReference>
<comment type="caution">
    <text evidence="1">The sequence shown here is derived from an EMBL/GenBank/DDBJ whole genome shotgun (WGS) entry which is preliminary data.</text>
</comment>
<dbReference type="AlphaFoldDB" id="A0A7J0DNY0"/>
<organism evidence="1 2">
    <name type="scientific">Actinidia rufa</name>
    <dbReference type="NCBI Taxonomy" id="165716"/>
    <lineage>
        <taxon>Eukaryota</taxon>
        <taxon>Viridiplantae</taxon>
        <taxon>Streptophyta</taxon>
        <taxon>Embryophyta</taxon>
        <taxon>Tracheophyta</taxon>
        <taxon>Spermatophyta</taxon>
        <taxon>Magnoliopsida</taxon>
        <taxon>eudicotyledons</taxon>
        <taxon>Gunneridae</taxon>
        <taxon>Pentapetalae</taxon>
        <taxon>asterids</taxon>
        <taxon>Ericales</taxon>
        <taxon>Actinidiaceae</taxon>
        <taxon>Actinidia</taxon>
    </lineage>
</organism>
<name>A0A7J0DNY0_9ERIC</name>
<gene>
    <name evidence="1" type="ORF">Acr_00g0062290</name>
</gene>
<accession>A0A7J0DNY0</accession>